<dbReference type="EMBL" id="PESE01000004">
    <property type="protein sequence ID" value="PYD38140.1"/>
    <property type="molecule type" value="Genomic_DNA"/>
</dbReference>
<name>A0A318NWD3_SERPL</name>
<evidence type="ECO:0000256" key="3">
    <source>
        <dbReference type="ARBA" id="ARBA00023159"/>
    </source>
</evidence>
<reference evidence="6 7" key="1">
    <citation type="submission" date="2017-11" db="EMBL/GenBank/DDBJ databases">
        <title>Genome sequence of the oocydin A producing rhizobacterium Serratia plymuthica 4Rx5.</title>
        <authorList>
            <person name="Matilla M.A."/>
            <person name="Udaondo Z."/>
            <person name="Salmond G.P.C."/>
        </authorList>
    </citation>
    <scope>NUCLEOTIDE SEQUENCE [LARGE SCALE GENOMIC DNA]</scope>
    <source>
        <strain evidence="6 7">4Rx5</strain>
    </source>
</reference>
<proteinExistence type="predicted"/>
<evidence type="ECO:0000313" key="7">
    <source>
        <dbReference type="Proteomes" id="UP000248196"/>
    </source>
</evidence>
<keyword evidence="2" id="KW-0238">DNA-binding</keyword>
<dbReference type="PANTHER" id="PTHR44688">
    <property type="entry name" value="DNA-BINDING TRANSCRIPTIONAL ACTIVATOR DEVR_DOSR"/>
    <property type="match status" value="1"/>
</dbReference>
<dbReference type="GO" id="GO:0003677">
    <property type="term" value="F:DNA binding"/>
    <property type="evidence" value="ECO:0007669"/>
    <property type="project" value="UniProtKB-KW"/>
</dbReference>
<dbReference type="OrthoDB" id="6623657at2"/>
<dbReference type="PROSITE" id="PS50043">
    <property type="entry name" value="HTH_LUXR_2"/>
    <property type="match status" value="1"/>
</dbReference>
<evidence type="ECO:0000313" key="6">
    <source>
        <dbReference type="EMBL" id="PYD38140.1"/>
    </source>
</evidence>
<accession>A0A318NWD3</accession>
<evidence type="ECO:0000256" key="4">
    <source>
        <dbReference type="ARBA" id="ARBA00023163"/>
    </source>
</evidence>
<dbReference type="SUPFAM" id="SSF46894">
    <property type="entry name" value="C-terminal effector domain of the bipartite response regulators"/>
    <property type="match status" value="1"/>
</dbReference>
<keyword evidence="1" id="KW-0805">Transcription regulation</keyword>
<sequence>MKIHSISDDGFFSLGCEAIFHINGYKLNNIPPERSWLAELSEEIDEGDIVLVTMGSHLRTQKVLERLAYLGADVMLFIDLPVKKYTSVSWMRGFLSKKIPISLLLPSFETMSFHKGNKTNLLTQREKEVMEAIMKGQSFKQISEALNISLKTVYAHRRNSLNKIGLRHASSFSYVGYQNYIANNSIKLLSY</sequence>
<protein>
    <submittedName>
        <fullName evidence="6">Helix-turn-helix transcriptional regulator</fullName>
    </submittedName>
</protein>
<evidence type="ECO:0000256" key="1">
    <source>
        <dbReference type="ARBA" id="ARBA00023015"/>
    </source>
</evidence>
<dbReference type="GO" id="GO:0006355">
    <property type="term" value="P:regulation of DNA-templated transcription"/>
    <property type="evidence" value="ECO:0007669"/>
    <property type="project" value="InterPro"/>
</dbReference>
<dbReference type="InterPro" id="IPR000792">
    <property type="entry name" value="Tscrpt_reg_LuxR_C"/>
</dbReference>
<dbReference type="RefSeq" id="WP_020453964.1">
    <property type="nucleotide sequence ID" value="NZ_PESE01000004.1"/>
</dbReference>
<dbReference type="SMART" id="SM00421">
    <property type="entry name" value="HTH_LUXR"/>
    <property type="match status" value="1"/>
</dbReference>
<comment type="caution">
    <text evidence="6">The sequence shown here is derived from an EMBL/GenBank/DDBJ whole genome shotgun (WGS) entry which is preliminary data.</text>
</comment>
<dbReference type="InterPro" id="IPR016032">
    <property type="entry name" value="Sig_transdc_resp-reg_C-effctor"/>
</dbReference>
<dbReference type="Gene3D" id="1.10.10.10">
    <property type="entry name" value="Winged helix-like DNA-binding domain superfamily/Winged helix DNA-binding domain"/>
    <property type="match status" value="1"/>
</dbReference>
<dbReference type="CDD" id="cd06170">
    <property type="entry name" value="LuxR_C_like"/>
    <property type="match status" value="1"/>
</dbReference>
<dbReference type="AlphaFoldDB" id="A0A318NWD3"/>
<dbReference type="InterPro" id="IPR036388">
    <property type="entry name" value="WH-like_DNA-bd_sf"/>
</dbReference>
<feature type="domain" description="HTH luxR-type" evidence="5">
    <location>
        <begin position="115"/>
        <end position="180"/>
    </location>
</feature>
<keyword evidence="3" id="KW-0010">Activator</keyword>
<evidence type="ECO:0000259" key="5">
    <source>
        <dbReference type="PROSITE" id="PS50043"/>
    </source>
</evidence>
<keyword evidence="4" id="KW-0804">Transcription</keyword>
<dbReference type="Pfam" id="PF00196">
    <property type="entry name" value="GerE"/>
    <property type="match status" value="1"/>
</dbReference>
<dbReference type="Proteomes" id="UP000248196">
    <property type="component" value="Unassembled WGS sequence"/>
</dbReference>
<dbReference type="PANTHER" id="PTHR44688:SF16">
    <property type="entry name" value="DNA-BINDING TRANSCRIPTIONAL ACTIVATOR DEVR_DOSR"/>
    <property type="match status" value="1"/>
</dbReference>
<organism evidence="6 7">
    <name type="scientific">Serratia plymuthica</name>
    <dbReference type="NCBI Taxonomy" id="82996"/>
    <lineage>
        <taxon>Bacteria</taxon>
        <taxon>Pseudomonadati</taxon>
        <taxon>Pseudomonadota</taxon>
        <taxon>Gammaproteobacteria</taxon>
        <taxon>Enterobacterales</taxon>
        <taxon>Yersiniaceae</taxon>
        <taxon>Serratia</taxon>
    </lineage>
</organism>
<dbReference type="PRINTS" id="PR00038">
    <property type="entry name" value="HTHLUXR"/>
</dbReference>
<evidence type="ECO:0000256" key="2">
    <source>
        <dbReference type="ARBA" id="ARBA00023125"/>
    </source>
</evidence>
<gene>
    <name evidence="6" type="ORF">CT690_14740</name>
</gene>